<protein>
    <recommendedName>
        <fullName evidence="3">SMI1/KNR4 family protein</fullName>
    </recommendedName>
</protein>
<dbReference type="Proteomes" id="UP000612899">
    <property type="component" value="Unassembled WGS sequence"/>
</dbReference>
<sequence>MTLTPAQAQHLLQELGLPFAAGLSETELRHVERLFGFEFNPDHRALLRAGLPLGERWPDWRHPDAQHLKDRLDSPIDGVLFDVAENAFWLHAWGPRPDDADAALAVAKRALNGVPRLIPVYGHRFAPALPEAGLPVLSVVQTDVIVYGRDMTDYLLREFGSGQPETVGSATAVPFWLDLS</sequence>
<keyword evidence="2" id="KW-1185">Reference proteome</keyword>
<evidence type="ECO:0008006" key="3">
    <source>
        <dbReference type="Google" id="ProtNLM"/>
    </source>
</evidence>
<dbReference type="RefSeq" id="WP_239123747.1">
    <property type="nucleotide sequence ID" value="NZ_BONY01000013.1"/>
</dbReference>
<name>A0A8J3Q788_9ACTN</name>
<evidence type="ECO:0000313" key="1">
    <source>
        <dbReference type="EMBL" id="GIH04566.1"/>
    </source>
</evidence>
<dbReference type="PANTHER" id="PTHR32011">
    <property type="entry name" value="OS08G0472400 PROTEIN"/>
    <property type="match status" value="1"/>
</dbReference>
<reference evidence="1" key="1">
    <citation type="submission" date="2021-01" db="EMBL/GenBank/DDBJ databases">
        <title>Whole genome shotgun sequence of Rhizocola hellebori NBRC 109834.</title>
        <authorList>
            <person name="Komaki H."/>
            <person name="Tamura T."/>
        </authorList>
    </citation>
    <scope>NUCLEOTIDE SEQUENCE</scope>
    <source>
        <strain evidence="1">NBRC 109834</strain>
    </source>
</reference>
<dbReference type="EMBL" id="BONY01000013">
    <property type="protein sequence ID" value="GIH04566.1"/>
    <property type="molecule type" value="Genomic_DNA"/>
</dbReference>
<dbReference type="PANTHER" id="PTHR32011:SF2">
    <property type="entry name" value="OS08G0472400 PROTEIN"/>
    <property type="match status" value="1"/>
</dbReference>
<gene>
    <name evidence="1" type="ORF">Rhe02_26330</name>
</gene>
<accession>A0A8J3Q788</accession>
<dbReference type="AlphaFoldDB" id="A0A8J3Q788"/>
<proteinExistence type="predicted"/>
<organism evidence="1 2">
    <name type="scientific">Rhizocola hellebori</name>
    <dbReference type="NCBI Taxonomy" id="1392758"/>
    <lineage>
        <taxon>Bacteria</taxon>
        <taxon>Bacillati</taxon>
        <taxon>Actinomycetota</taxon>
        <taxon>Actinomycetes</taxon>
        <taxon>Micromonosporales</taxon>
        <taxon>Micromonosporaceae</taxon>
        <taxon>Rhizocola</taxon>
    </lineage>
</organism>
<comment type="caution">
    <text evidence="1">The sequence shown here is derived from an EMBL/GenBank/DDBJ whole genome shotgun (WGS) entry which is preliminary data.</text>
</comment>
<evidence type="ECO:0000313" key="2">
    <source>
        <dbReference type="Proteomes" id="UP000612899"/>
    </source>
</evidence>